<proteinExistence type="predicted"/>
<dbReference type="Proteomes" id="UP001346149">
    <property type="component" value="Unassembled WGS sequence"/>
</dbReference>
<evidence type="ECO:0000313" key="3">
    <source>
        <dbReference type="Proteomes" id="UP001346149"/>
    </source>
</evidence>
<feature type="compositionally biased region" description="Acidic residues" evidence="1">
    <location>
        <begin position="8"/>
        <end position="24"/>
    </location>
</feature>
<accession>A0AAN7LYW0</accession>
<reference evidence="2 3" key="1">
    <citation type="journal article" date="2023" name="Hortic Res">
        <title>Pangenome of water caltrop reveals structural variations and asymmetric subgenome divergence after allopolyploidization.</title>
        <authorList>
            <person name="Zhang X."/>
            <person name="Chen Y."/>
            <person name="Wang L."/>
            <person name="Yuan Y."/>
            <person name="Fang M."/>
            <person name="Shi L."/>
            <person name="Lu R."/>
            <person name="Comes H.P."/>
            <person name="Ma Y."/>
            <person name="Chen Y."/>
            <person name="Huang G."/>
            <person name="Zhou Y."/>
            <person name="Zheng Z."/>
            <person name="Qiu Y."/>
        </authorList>
    </citation>
    <scope>NUCLEOTIDE SEQUENCE [LARGE SCALE GENOMIC DNA]</scope>
    <source>
        <strain evidence="2">F231</strain>
    </source>
</reference>
<protein>
    <submittedName>
        <fullName evidence="2">Uncharacterized protein</fullName>
    </submittedName>
</protein>
<comment type="caution">
    <text evidence="2">The sequence shown here is derived from an EMBL/GenBank/DDBJ whole genome shotgun (WGS) entry which is preliminary data.</text>
</comment>
<evidence type="ECO:0000256" key="1">
    <source>
        <dbReference type="SAM" id="MobiDB-lite"/>
    </source>
</evidence>
<name>A0AAN7LYW0_TRANT</name>
<evidence type="ECO:0000313" key="2">
    <source>
        <dbReference type="EMBL" id="KAK4795851.1"/>
    </source>
</evidence>
<gene>
    <name evidence="2" type="ORF">SAY86_028177</name>
</gene>
<sequence>MGNIGKEEMEDDMEEEEMVGENEGDMGFANDGRKKRSVFTHTLELFPSLGITDFMNCPSLMSQKGVAGGGWQGTMRGGGKTRLSFMEKAQGAGL</sequence>
<feature type="region of interest" description="Disordered" evidence="1">
    <location>
        <begin position="1"/>
        <end position="32"/>
    </location>
</feature>
<organism evidence="2 3">
    <name type="scientific">Trapa natans</name>
    <name type="common">Water chestnut</name>
    <dbReference type="NCBI Taxonomy" id="22666"/>
    <lineage>
        <taxon>Eukaryota</taxon>
        <taxon>Viridiplantae</taxon>
        <taxon>Streptophyta</taxon>
        <taxon>Embryophyta</taxon>
        <taxon>Tracheophyta</taxon>
        <taxon>Spermatophyta</taxon>
        <taxon>Magnoliopsida</taxon>
        <taxon>eudicotyledons</taxon>
        <taxon>Gunneridae</taxon>
        <taxon>Pentapetalae</taxon>
        <taxon>rosids</taxon>
        <taxon>malvids</taxon>
        <taxon>Myrtales</taxon>
        <taxon>Lythraceae</taxon>
        <taxon>Trapa</taxon>
    </lineage>
</organism>
<keyword evidence="3" id="KW-1185">Reference proteome</keyword>
<dbReference type="EMBL" id="JAXQNO010000006">
    <property type="protein sequence ID" value="KAK4795851.1"/>
    <property type="molecule type" value="Genomic_DNA"/>
</dbReference>
<dbReference type="AlphaFoldDB" id="A0AAN7LYW0"/>